<organism evidence="3 4">
    <name type="scientific">Neocallimastix californiae</name>
    <dbReference type="NCBI Taxonomy" id="1754190"/>
    <lineage>
        <taxon>Eukaryota</taxon>
        <taxon>Fungi</taxon>
        <taxon>Fungi incertae sedis</taxon>
        <taxon>Chytridiomycota</taxon>
        <taxon>Chytridiomycota incertae sedis</taxon>
        <taxon>Neocallimastigomycetes</taxon>
        <taxon>Neocallimastigales</taxon>
        <taxon>Neocallimastigaceae</taxon>
        <taxon>Neocallimastix</taxon>
    </lineage>
</organism>
<dbReference type="InterPro" id="IPR029071">
    <property type="entry name" value="Ubiquitin-like_domsf"/>
</dbReference>
<dbReference type="EMBL" id="MCOG01000080">
    <property type="protein sequence ID" value="ORY55014.1"/>
    <property type="molecule type" value="Genomic_DNA"/>
</dbReference>
<reference evidence="3 4" key="1">
    <citation type="submission" date="2016-08" db="EMBL/GenBank/DDBJ databases">
        <title>A Parts List for Fungal Cellulosomes Revealed by Comparative Genomics.</title>
        <authorList>
            <consortium name="DOE Joint Genome Institute"/>
            <person name="Haitjema C.H."/>
            <person name="Gilmore S.P."/>
            <person name="Henske J.K."/>
            <person name="Solomon K.V."/>
            <person name="De Groot R."/>
            <person name="Kuo A."/>
            <person name="Mondo S.J."/>
            <person name="Salamov A.A."/>
            <person name="Labutti K."/>
            <person name="Zhao Z."/>
            <person name="Chiniquy J."/>
            <person name="Barry K."/>
            <person name="Brewer H.M."/>
            <person name="Purvine S.O."/>
            <person name="Wright A.T."/>
            <person name="Boxma B."/>
            <person name="Van Alen T."/>
            <person name="Hackstein J.H."/>
            <person name="Baker S.E."/>
            <person name="Grigoriev I.V."/>
            <person name="O'Malley M.A."/>
        </authorList>
    </citation>
    <scope>NUCLEOTIDE SEQUENCE [LARGE SCALE GENOMIC DNA]</scope>
    <source>
        <strain evidence="3 4">G1</strain>
    </source>
</reference>
<dbReference type="Proteomes" id="UP000193920">
    <property type="component" value="Unassembled WGS sequence"/>
</dbReference>
<keyword evidence="1" id="KW-0175">Coiled coil</keyword>
<dbReference type="CDD" id="cd17039">
    <property type="entry name" value="Ubl_ubiquitin_like"/>
    <property type="match status" value="1"/>
</dbReference>
<name>A0A1Y2D779_9FUNG</name>
<dbReference type="Gene3D" id="3.10.20.90">
    <property type="entry name" value="Phosphatidylinositol 3-kinase Catalytic Subunit, Chain A, domain 1"/>
    <property type="match status" value="1"/>
</dbReference>
<dbReference type="PROSITE" id="PS50053">
    <property type="entry name" value="UBIQUITIN_2"/>
    <property type="match status" value="1"/>
</dbReference>
<dbReference type="PRINTS" id="PR00348">
    <property type="entry name" value="UBIQUITIN"/>
</dbReference>
<gene>
    <name evidence="3" type="ORF">LY90DRAFT_507250</name>
</gene>
<sequence length="294" mass="33928">MKIKSIMKRKTINSTTSSLKSKPVVHDNEDSTIIKDDFSILHDGEEKTLMNNRNASTETLVEMAENQAKTNQFDAFKAEMLKMFEEQEKKHSAMVSVLNEKIEKLTEENEQYQTKITELEKKLSELENNKDMVSKVQGLEQKVENLEDQYLEQSQSISQREISDDQIAQTIDLVAQNNRSVLDLQKKVNELEKSDAKIIEDHSFMTKEVERLNTFVINNEEIKIFINKRNGSTFSLTATSAETVDELKRQIQMEIGCDIASELLSYEGRVLEDEYTLHDYNINNNSTVQLALRF</sequence>
<comment type="caution">
    <text evidence="3">The sequence shown here is derived from an EMBL/GenBank/DDBJ whole genome shotgun (WGS) entry which is preliminary data.</text>
</comment>
<feature type="coiled-coil region" evidence="1">
    <location>
        <begin position="88"/>
        <end position="194"/>
    </location>
</feature>
<dbReference type="InterPro" id="IPR000626">
    <property type="entry name" value="Ubiquitin-like_dom"/>
</dbReference>
<dbReference type="Pfam" id="PF00240">
    <property type="entry name" value="ubiquitin"/>
    <property type="match status" value="1"/>
</dbReference>
<dbReference type="AlphaFoldDB" id="A0A1Y2D779"/>
<protein>
    <submittedName>
        <fullName evidence="3">Ubiquitin-like protein</fullName>
    </submittedName>
</protein>
<accession>A0A1Y2D779</accession>
<dbReference type="STRING" id="1754190.A0A1Y2D779"/>
<proteinExistence type="predicted"/>
<dbReference type="InterPro" id="IPR019956">
    <property type="entry name" value="Ubiquitin_dom"/>
</dbReference>
<keyword evidence="4" id="KW-1185">Reference proteome</keyword>
<evidence type="ECO:0000313" key="3">
    <source>
        <dbReference type="EMBL" id="ORY55014.1"/>
    </source>
</evidence>
<evidence type="ECO:0000313" key="4">
    <source>
        <dbReference type="Proteomes" id="UP000193920"/>
    </source>
</evidence>
<dbReference type="OrthoDB" id="2147882at2759"/>
<dbReference type="SMART" id="SM00213">
    <property type="entry name" value="UBQ"/>
    <property type="match status" value="1"/>
</dbReference>
<feature type="domain" description="Ubiquitin-like" evidence="2">
    <location>
        <begin position="222"/>
        <end position="294"/>
    </location>
</feature>
<evidence type="ECO:0000259" key="2">
    <source>
        <dbReference type="PROSITE" id="PS50053"/>
    </source>
</evidence>
<dbReference type="SUPFAM" id="SSF54236">
    <property type="entry name" value="Ubiquitin-like"/>
    <property type="match status" value="1"/>
</dbReference>
<evidence type="ECO:0000256" key="1">
    <source>
        <dbReference type="SAM" id="Coils"/>
    </source>
</evidence>